<dbReference type="InterPro" id="IPR005467">
    <property type="entry name" value="His_kinase_dom"/>
</dbReference>
<evidence type="ECO:0000256" key="3">
    <source>
        <dbReference type="ARBA" id="ARBA00022553"/>
    </source>
</evidence>
<dbReference type="InterPro" id="IPR003661">
    <property type="entry name" value="HisK_dim/P_dom"/>
</dbReference>
<name>I2GKX0_9BACT</name>
<keyword evidence="7" id="KW-0808">Transferase</keyword>
<evidence type="ECO:0000256" key="2">
    <source>
        <dbReference type="ARBA" id="ARBA00012438"/>
    </source>
</evidence>
<evidence type="ECO:0000313" key="7">
    <source>
        <dbReference type="EMBL" id="CCH54546.1"/>
    </source>
</evidence>
<dbReference type="Gene3D" id="3.30.565.10">
    <property type="entry name" value="Histidine kinase-like ATPase, C-terminal domain"/>
    <property type="match status" value="1"/>
</dbReference>
<dbReference type="SUPFAM" id="SSF47384">
    <property type="entry name" value="Homodimeric domain of signal transducing histidine kinase"/>
    <property type="match status" value="1"/>
</dbReference>
<dbReference type="Gene3D" id="1.10.287.130">
    <property type="match status" value="1"/>
</dbReference>
<evidence type="ECO:0000256" key="5">
    <source>
        <dbReference type="SAM" id="Phobius"/>
    </source>
</evidence>
<feature type="domain" description="Histidine kinase" evidence="6">
    <location>
        <begin position="236"/>
        <end position="479"/>
    </location>
</feature>
<keyword evidence="7" id="KW-0418">Kinase</keyword>
<comment type="caution">
    <text evidence="7">The sequence shown here is derived from an EMBL/GenBank/DDBJ whole genome shotgun (WGS) entry which is preliminary data.</text>
</comment>
<dbReference type="InterPro" id="IPR004358">
    <property type="entry name" value="Sig_transdc_His_kin-like_C"/>
</dbReference>
<dbReference type="InterPro" id="IPR003594">
    <property type="entry name" value="HATPase_dom"/>
</dbReference>
<dbReference type="PANTHER" id="PTHR43065">
    <property type="entry name" value="SENSOR HISTIDINE KINASE"/>
    <property type="match status" value="1"/>
</dbReference>
<feature type="transmembrane region" description="Helical" evidence="5">
    <location>
        <begin position="83"/>
        <end position="101"/>
    </location>
</feature>
<feature type="transmembrane region" description="Helical" evidence="5">
    <location>
        <begin position="164"/>
        <end position="183"/>
    </location>
</feature>
<dbReference type="PROSITE" id="PS50109">
    <property type="entry name" value="HIS_KIN"/>
    <property type="match status" value="1"/>
</dbReference>
<sequence>MLHNVTNYFFPPDFTGSNDEYRQARIIVNTSLLTSLFSLNYVLISWSMNYWPGVYSMLIDFVIVLVLPLFFKWKLLSYRMVGYAFIASSFSAVFFNCLATGAYYSPIMAWLVAYPIVGTFLLGRRGGIIFTVASLAGLMVLWWLESRQVVLTNFIVPDYQLLFSLNVTVGLMLIQLMIALVFYSINQHSLRLVAEKNQLLSERTGELQQSLDNLQKTQTQLIQAEKMASLGELTAGIAHEIQNPLNFVNNFSEVSVELIDELKEDLEQKLNGTTDNYLIEVLSDLTLNLQKITYHGKRADSIVKAMLEHSRLSTGEKQPIDLNALADEYFRLAYHGLRAKDKSFNAELITDFDEKLDKVEVVPQDIGRVLLNLFNNAFYATQQKRSQQGIGYQPLVRVSTCLKNGKVELRIKDNGTGIPTEIVNKIYQPFFTTKPTGEGTGLGLSLSYDIVTKGHNGEMAVQTEANQFTEMIVRLPIKN</sequence>
<evidence type="ECO:0000256" key="1">
    <source>
        <dbReference type="ARBA" id="ARBA00000085"/>
    </source>
</evidence>
<dbReference type="STRING" id="1185876.BN8_03728"/>
<keyword evidence="8" id="KW-1185">Reference proteome</keyword>
<feature type="coiled-coil region" evidence="4">
    <location>
        <begin position="197"/>
        <end position="227"/>
    </location>
</feature>
<feature type="transmembrane region" description="Helical" evidence="5">
    <location>
        <begin position="26"/>
        <end position="44"/>
    </location>
</feature>
<dbReference type="InterPro" id="IPR036097">
    <property type="entry name" value="HisK_dim/P_sf"/>
</dbReference>
<evidence type="ECO:0000313" key="8">
    <source>
        <dbReference type="Proteomes" id="UP000009309"/>
    </source>
</evidence>
<dbReference type="OrthoDB" id="9806995at2"/>
<keyword evidence="5" id="KW-0812">Transmembrane</keyword>
<gene>
    <name evidence="7" type="ORF">BN8_03728</name>
</gene>
<organism evidence="7 8">
    <name type="scientific">Fibrisoma limi BUZ 3</name>
    <dbReference type="NCBI Taxonomy" id="1185876"/>
    <lineage>
        <taxon>Bacteria</taxon>
        <taxon>Pseudomonadati</taxon>
        <taxon>Bacteroidota</taxon>
        <taxon>Cytophagia</taxon>
        <taxon>Cytophagales</taxon>
        <taxon>Spirosomataceae</taxon>
        <taxon>Fibrisoma</taxon>
    </lineage>
</organism>
<evidence type="ECO:0000256" key="4">
    <source>
        <dbReference type="SAM" id="Coils"/>
    </source>
</evidence>
<accession>I2GKX0</accession>
<reference evidence="7 8" key="1">
    <citation type="journal article" date="2012" name="J. Bacteriol.">
        <title>Genome Sequence of the Filamentous Bacterium Fibrisoma limi BUZ 3T.</title>
        <authorList>
            <person name="Filippini M."/>
            <person name="Qi W."/>
            <person name="Jaenicke S."/>
            <person name="Goesmann A."/>
            <person name="Smits T.H."/>
            <person name="Bagheri H.C."/>
        </authorList>
    </citation>
    <scope>NUCLEOTIDE SEQUENCE [LARGE SCALE GENOMIC DNA]</scope>
    <source>
        <strain evidence="8">BUZ 3T</strain>
    </source>
</reference>
<feature type="transmembrane region" description="Helical" evidence="5">
    <location>
        <begin position="128"/>
        <end position="144"/>
    </location>
</feature>
<keyword evidence="3" id="KW-0597">Phosphoprotein</keyword>
<dbReference type="SMART" id="SM00387">
    <property type="entry name" value="HATPase_c"/>
    <property type="match status" value="1"/>
</dbReference>
<dbReference type="CDD" id="cd00082">
    <property type="entry name" value="HisKA"/>
    <property type="match status" value="1"/>
</dbReference>
<dbReference type="eggNOG" id="COG4191">
    <property type="taxonomic scope" value="Bacteria"/>
</dbReference>
<dbReference type="RefSeq" id="WP_009283124.1">
    <property type="nucleotide sequence ID" value="NZ_CAIT01000007.1"/>
</dbReference>
<keyword evidence="5" id="KW-1133">Transmembrane helix</keyword>
<dbReference type="AlphaFoldDB" id="I2GKX0"/>
<dbReference type="InterPro" id="IPR036890">
    <property type="entry name" value="HATPase_C_sf"/>
</dbReference>
<dbReference type="SUPFAM" id="SSF55874">
    <property type="entry name" value="ATPase domain of HSP90 chaperone/DNA topoisomerase II/histidine kinase"/>
    <property type="match status" value="1"/>
</dbReference>
<dbReference type="PANTHER" id="PTHR43065:SF42">
    <property type="entry name" value="TWO-COMPONENT SENSOR PPRA"/>
    <property type="match status" value="1"/>
</dbReference>
<comment type="catalytic activity">
    <reaction evidence="1">
        <text>ATP + protein L-histidine = ADP + protein N-phospho-L-histidine.</text>
        <dbReference type="EC" id="2.7.13.3"/>
    </reaction>
</comment>
<dbReference type="EMBL" id="CAIT01000007">
    <property type="protein sequence ID" value="CCH54546.1"/>
    <property type="molecule type" value="Genomic_DNA"/>
</dbReference>
<keyword evidence="5" id="KW-0472">Membrane</keyword>
<dbReference type="EC" id="2.7.13.3" evidence="2"/>
<dbReference type="Pfam" id="PF02518">
    <property type="entry name" value="HATPase_c"/>
    <property type="match status" value="1"/>
</dbReference>
<protein>
    <recommendedName>
        <fullName evidence="2">histidine kinase</fullName>
        <ecNumber evidence="2">2.7.13.3</ecNumber>
    </recommendedName>
</protein>
<dbReference type="Proteomes" id="UP000009309">
    <property type="component" value="Unassembled WGS sequence"/>
</dbReference>
<keyword evidence="4" id="KW-0175">Coiled coil</keyword>
<dbReference type="PRINTS" id="PR00344">
    <property type="entry name" value="BCTRLSENSOR"/>
</dbReference>
<feature type="transmembrane region" description="Helical" evidence="5">
    <location>
        <begin position="50"/>
        <end position="71"/>
    </location>
</feature>
<proteinExistence type="predicted"/>
<dbReference type="GO" id="GO:0000155">
    <property type="term" value="F:phosphorelay sensor kinase activity"/>
    <property type="evidence" value="ECO:0007669"/>
    <property type="project" value="InterPro"/>
</dbReference>
<evidence type="ECO:0000259" key="6">
    <source>
        <dbReference type="PROSITE" id="PS50109"/>
    </source>
</evidence>